<feature type="chain" id="PRO_5031215933" evidence="1">
    <location>
        <begin position="45"/>
        <end position="213"/>
    </location>
</feature>
<dbReference type="RefSeq" id="WP_184865744.1">
    <property type="nucleotide sequence ID" value="NZ_JACHLK010000028.1"/>
</dbReference>
<reference evidence="2 3" key="1">
    <citation type="submission" date="2020-08" db="EMBL/GenBank/DDBJ databases">
        <title>Functional genomics of gut bacteria from endangered species of beetles.</title>
        <authorList>
            <person name="Carlos-Shanley C."/>
        </authorList>
    </citation>
    <scope>NUCLEOTIDE SEQUENCE [LARGE SCALE GENOMIC DNA]</scope>
    <source>
        <strain evidence="2 3">S00198</strain>
    </source>
</reference>
<accession>A0A7X0PLC9</accession>
<feature type="signal peptide" evidence="1">
    <location>
        <begin position="1"/>
        <end position="44"/>
    </location>
</feature>
<keyword evidence="1" id="KW-0732">Signal</keyword>
<name>A0A7X0PLC9_9BURK</name>
<dbReference type="Proteomes" id="UP000575083">
    <property type="component" value="Unassembled WGS sequence"/>
</dbReference>
<sequence length="213" mass="22936">MHSHSHTLPRATTTSGLPTSRRFFTAAALGLALLVAGLAQPALAAPHATYSKDGVSFQHPADWKVAQDELEPDGTGMRSIDLEGPEDASIHLMFIPFMSGQNIETLATRAAEHRAEMDKGPAALEGPDKITPTGMTSRAITRRVGGKEIKGVLQRFGYVSEGVAIQLESRFFSIDAGNGSSVNIMTQSMADDARQLDTALGRVMDTLRYRAKR</sequence>
<evidence type="ECO:0000313" key="3">
    <source>
        <dbReference type="Proteomes" id="UP000575083"/>
    </source>
</evidence>
<comment type="caution">
    <text evidence="2">The sequence shown here is derived from an EMBL/GenBank/DDBJ whole genome shotgun (WGS) entry which is preliminary data.</text>
</comment>
<gene>
    <name evidence="2" type="ORF">HNP48_006806</name>
</gene>
<dbReference type="AlphaFoldDB" id="A0A7X0PLC9"/>
<evidence type="ECO:0000256" key="1">
    <source>
        <dbReference type="SAM" id="SignalP"/>
    </source>
</evidence>
<keyword evidence="3" id="KW-1185">Reference proteome</keyword>
<dbReference type="EMBL" id="JACHLK010000028">
    <property type="protein sequence ID" value="MBB6564080.1"/>
    <property type="molecule type" value="Genomic_DNA"/>
</dbReference>
<evidence type="ECO:0000313" key="2">
    <source>
        <dbReference type="EMBL" id="MBB6564080.1"/>
    </source>
</evidence>
<organism evidence="2 3">
    <name type="scientific">Acidovorax soli</name>
    <dbReference type="NCBI Taxonomy" id="592050"/>
    <lineage>
        <taxon>Bacteria</taxon>
        <taxon>Pseudomonadati</taxon>
        <taxon>Pseudomonadota</taxon>
        <taxon>Betaproteobacteria</taxon>
        <taxon>Burkholderiales</taxon>
        <taxon>Comamonadaceae</taxon>
        <taxon>Acidovorax</taxon>
    </lineage>
</organism>
<proteinExistence type="predicted"/>
<protein>
    <submittedName>
        <fullName evidence="2">Uncharacterized protein</fullName>
    </submittedName>
</protein>